<accession>A0AAW4BVD4</accession>
<proteinExistence type="predicted"/>
<sequence length="112" mass="12991">MQFLNRSLVTNEKKRLPDHSIATRFLYNGKHCLVYEFTDNRARICNLNQITIKDFEQLIPTLILAKQLLEPYAQESITKFENSNDTQIIIASLINSSIVNYNKITTSSNLRK</sequence>
<reference evidence="1" key="1">
    <citation type="submission" date="2020-10" db="EMBL/GenBank/DDBJ databases">
        <title>Genome sequences of Pseudomonas isolates.</title>
        <authorList>
            <person name="Wessels L."/>
            <person name="Reich F."/>
            <person name="Hammerl J."/>
        </authorList>
    </citation>
    <scope>NUCLEOTIDE SEQUENCE</scope>
    <source>
        <strain evidence="1">20-MO00640-0</strain>
    </source>
</reference>
<comment type="caution">
    <text evidence="1">The sequence shown here is derived from an EMBL/GenBank/DDBJ whole genome shotgun (WGS) entry which is preliminary data.</text>
</comment>
<dbReference type="EMBL" id="JADLKB010000006">
    <property type="protein sequence ID" value="MBF8735352.1"/>
    <property type="molecule type" value="Genomic_DNA"/>
</dbReference>
<dbReference type="RefSeq" id="WP_196182672.1">
    <property type="nucleotide sequence ID" value="NZ_JADLJW010000019.1"/>
</dbReference>
<organism evidence="1 2">
    <name type="scientific">Pseudomonas putida</name>
    <name type="common">Arthrobacter siderocapsulatus</name>
    <dbReference type="NCBI Taxonomy" id="303"/>
    <lineage>
        <taxon>Bacteria</taxon>
        <taxon>Pseudomonadati</taxon>
        <taxon>Pseudomonadota</taxon>
        <taxon>Gammaproteobacteria</taxon>
        <taxon>Pseudomonadales</taxon>
        <taxon>Pseudomonadaceae</taxon>
        <taxon>Pseudomonas</taxon>
    </lineage>
</organism>
<evidence type="ECO:0000313" key="2">
    <source>
        <dbReference type="Proteomes" id="UP000639504"/>
    </source>
</evidence>
<dbReference type="AlphaFoldDB" id="A0AAW4BVD4"/>
<evidence type="ECO:0000313" key="1">
    <source>
        <dbReference type="EMBL" id="MBF8735352.1"/>
    </source>
</evidence>
<name>A0AAW4BVD4_PSEPU</name>
<protein>
    <submittedName>
        <fullName evidence="1">Uncharacterized protein</fullName>
    </submittedName>
</protein>
<gene>
    <name evidence="1" type="ORF">IR015_08000</name>
</gene>
<dbReference type="Proteomes" id="UP000639504">
    <property type="component" value="Unassembled WGS sequence"/>
</dbReference>